<dbReference type="Gene3D" id="3.50.50.60">
    <property type="entry name" value="FAD/NAD(P)-binding domain"/>
    <property type="match status" value="1"/>
</dbReference>
<keyword evidence="6" id="KW-0560">Oxidoreductase</keyword>
<reference evidence="10" key="3">
    <citation type="submission" date="2016-11" db="EMBL/GenBank/DDBJ databases">
        <authorList>
            <person name="Jaros S."/>
            <person name="Januszkiewicz K."/>
            <person name="Wedrychowicz H."/>
        </authorList>
    </citation>
    <scope>NUCLEOTIDE SEQUENCE [LARGE SCALE GENOMIC DNA]</scope>
    <source>
        <strain evidence="10">DSM 27989</strain>
    </source>
</reference>
<organism evidence="10 11">
    <name type="scientific">Chishuiella changwenlii</name>
    <dbReference type="NCBI Taxonomy" id="1434701"/>
    <lineage>
        <taxon>Bacteria</taxon>
        <taxon>Pseudomonadati</taxon>
        <taxon>Bacteroidota</taxon>
        <taxon>Flavobacteriia</taxon>
        <taxon>Flavobacteriales</taxon>
        <taxon>Weeksellaceae</taxon>
        <taxon>Chishuiella</taxon>
    </lineage>
</organism>
<feature type="domain" description="FAD dependent oxidoreductase" evidence="7">
    <location>
        <begin position="17"/>
        <end position="342"/>
    </location>
</feature>
<dbReference type="InterPro" id="IPR036188">
    <property type="entry name" value="FAD/NAD-bd_sf"/>
</dbReference>
<keyword evidence="3" id="KW-0285">Flavoprotein</keyword>
<reference evidence="12" key="4">
    <citation type="journal article" date="2019" name="Int. J. Syst. Evol. Microbiol.">
        <title>The Global Catalogue of Microorganisms (GCM) 10K type strain sequencing project: providing services to taxonomists for standard genome sequencing and annotation.</title>
        <authorList>
            <consortium name="The Broad Institute Genomics Platform"/>
            <consortium name="The Broad Institute Genome Sequencing Center for Infectious Disease"/>
            <person name="Wu L."/>
            <person name="Ma J."/>
        </authorList>
    </citation>
    <scope>NUCLEOTIDE SEQUENCE [LARGE SCALE GENOMIC DNA]</scope>
    <source>
        <strain evidence="12">CGMCC 1.12707</strain>
    </source>
</reference>
<keyword evidence="5" id="KW-0274">FAD</keyword>
<evidence type="ECO:0000256" key="4">
    <source>
        <dbReference type="ARBA" id="ARBA00022798"/>
    </source>
</evidence>
<dbReference type="Pfam" id="PF01266">
    <property type="entry name" value="DAO"/>
    <property type="match status" value="1"/>
</dbReference>
<comment type="similarity">
    <text evidence="2">Belongs to the FAD-dependent glycerol-3-phosphate dehydrogenase family.</text>
</comment>
<keyword evidence="12" id="KW-1185">Reference proteome</keyword>
<dbReference type="GO" id="GO:0046168">
    <property type="term" value="P:glycerol-3-phosphate catabolic process"/>
    <property type="evidence" value="ECO:0007669"/>
    <property type="project" value="TreeGrafter"/>
</dbReference>
<gene>
    <name evidence="9" type="primary">glpA</name>
    <name evidence="9" type="ORF">GCM10010984_13280</name>
    <name evidence="10" type="ORF">SAMN05443634_1159</name>
</gene>
<dbReference type="EMBL" id="BMFL01000008">
    <property type="protein sequence ID" value="GGE97131.1"/>
    <property type="molecule type" value="Genomic_DNA"/>
</dbReference>
<name>A0A1M7CSR6_9FLAO</name>
<dbReference type="SUPFAM" id="SSF51905">
    <property type="entry name" value="FAD/NAD(P)-binding domain"/>
    <property type="match status" value="1"/>
</dbReference>
<dbReference type="GO" id="GO:0006071">
    <property type="term" value="P:glycerol metabolic process"/>
    <property type="evidence" value="ECO:0007669"/>
    <property type="project" value="UniProtKB-KW"/>
</dbReference>
<dbReference type="InterPro" id="IPR038299">
    <property type="entry name" value="DAO_C_sf"/>
</dbReference>
<evidence type="ECO:0000313" key="12">
    <source>
        <dbReference type="Proteomes" id="UP000650994"/>
    </source>
</evidence>
<dbReference type="PANTHER" id="PTHR11985:SF35">
    <property type="entry name" value="ANAEROBIC GLYCEROL-3-PHOSPHATE DEHYDROGENASE SUBUNIT A"/>
    <property type="match status" value="1"/>
</dbReference>
<proteinExistence type="inferred from homology"/>
<dbReference type="Gene3D" id="3.30.9.10">
    <property type="entry name" value="D-Amino Acid Oxidase, subunit A, domain 2"/>
    <property type="match status" value="1"/>
</dbReference>
<dbReference type="Proteomes" id="UP000650994">
    <property type="component" value="Unassembled WGS sequence"/>
</dbReference>
<dbReference type="Pfam" id="PF16901">
    <property type="entry name" value="DAO_C"/>
    <property type="match status" value="1"/>
</dbReference>
<reference evidence="11" key="2">
    <citation type="submission" date="2016-11" db="EMBL/GenBank/DDBJ databases">
        <authorList>
            <person name="Varghese N."/>
            <person name="Submissions S."/>
        </authorList>
    </citation>
    <scope>NUCLEOTIDE SEQUENCE [LARGE SCALE GENOMIC DNA]</scope>
    <source>
        <strain evidence="11">DSM 27989</strain>
    </source>
</reference>
<evidence type="ECO:0000313" key="10">
    <source>
        <dbReference type="EMBL" id="SHL69899.1"/>
    </source>
</evidence>
<dbReference type="GO" id="GO:0004368">
    <property type="term" value="F:glycerol-3-phosphate dehydrogenase (quinone) activity"/>
    <property type="evidence" value="ECO:0007669"/>
    <property type="project" value="InterPro"/>
</dbReference>
<reference evidence="9" key="5">
    <citation type="submission" date="2024-05" db="EMBL/GenBank/DDBJ databases">
        <authorList>
            <person name="Sun Q."/>
            <person name="Zhou Y."/>
        </authorList>
    </citation>
    <scope>NUCLEOTIDE SEQUENCE</scope>
    <source>
        <strain evidence="9">CGMCC 1.12707</strain>
    </source>
</reference>
<dbReference type="InterPro" id="IPR031656">
    <property type="entry name" value="DAO_C"/>
</dbReference>
<accession>A0A1M7CSR6</accession>
<evidence type="ECO:0000256" key="3">
    <source>
        <dbReference type="ARBA" id="ARBA00022630"/>
    </source>
</evidence>
<sequence length="519" mass="57553">MVRSFLLNQVKLSEDWDVVVIGGGATGLGCVMDAATRGYKTLLVEQADFAKGTSSKATKLLHGGVRYMAQGDLSLVKEACHERGLLLKNAPHLTRNTSFVIPNYTYFDNILYTVGLKFYDFLAGKLSLGKSRYVNSKNTLEMLPTVKPNGLKGGVVYQDGQFDDARLALNVAQTAVENGACVLNYTKVVGLLKDEKGKVSGVKIKTMESDDVIEIRAKVVINATGVYADNVLQLDKPGAPHMVKPSQGVHITIDRSFLPGENALMIPKTSDGRVLFAVPWHDKLILGTTDTLRDHAELEPRALDEEIDFILTTAQQYLTKKPTKDDVLAIFAGLRPLAAPQGEGKNTKEISRSHKIIVSDSDLITIIGGKWTTFRRMAQDTIDKVIELNKLPNKPCKTEELHIHGYDATVNHNEDLYFYGSDRAEILKLENEKPELAEKLLPQYEYTYACVVFAVRKEMALKLEDVLARRIRLLLLDAHGAVAVAEKVATVMAKELGKDESWVNQEVADFKELAKIYQF</sequence>
<comment type="cofactor">
    <cofactor evidence="1">
        <name>FAD</name>
        <dbReference type="ChEBI" id="CHEBI:57692"/>
    </cofactor>
</comment>
<dbReference type="AlphaFoldDB" id="A0A1M7CSR6"/>
<evidence type="ECO:0000256" key="1">
    <source>
        <dbReference type="ARBA" id="ARBA00001974"/>
    </source>
</evidence>
<dbReference type="PROSITE" id="PS51257">
    <property type="entry name" value="PROKAR_LIPOPROTEIN"/>
    <property type="match status" value="1"/>
</dbReference>
<evidence type="ECO:0000259" key="8">
    <source>
        <dbReference type="Pfam" id="PF16901"/>
    </source>
</evidence>
<dbReference type="Proteomes" id="UP000184120">
    <property type="component" value="Unassembled WGS sequence"/>
</dbReference>
<dbReference type="InterPro" id="IPR000447">
    <property type="entry name" value="G3P_DH_FAD-dep"/>
</dbReference>
<dbReference type="Gene3D" id="1.10.8.870">
    <property type="entry name" value="Alpha-glycerophosphate oxidase, cap domain"/>
    <property type="match status" value="1"/>
</dbReference>
<dbReference type="PANTHER" id="PTHR11985">
    <property type="entry name" value="GLYCEROL-3-PHOSPHATE DEHYDROGENASE"/>
    <property type="match status" value="1"/>
</dbReference>
<feature type="domain" description="Alpha-glycerophosphate oxidase C-terminal" evidence="8">
    <location>
        <begin position="365"/>
        <end position="500"/>
    </location>
</feature>
<dbReference type="InterPro" id="IPR006076">
    <property type="entry name" value="FAD-dep_OxRdtase"/>
</dbReference>
<evidence type="ECO:0000256" key="5">
    <source>
        <dbReference type="ARBA" id="ARBA00022827"/>
    </source>
</evidence>
<reference evidence="9" key="1">
    <citation type="journal article" date="2014" name="Int. J. Syst. Evol. Microbiol.">
        <title>Complete genome of a new Firmicutes species belonging to the dominant human colonic microbiota ('Ruminococcus bicirculans') reveals two chromosomes and a selective capacity to utilize plant glucans.</title>
        <authorList>
            <consortium name="NISC Comparative Sequencing Program"/>
            <person name="Wegmann U."/>
            <person name="Louis P."/>
            <person name="Goesmann A."/>
            <person name="Henrissat B."/>
            <person name="Duncan S.H."/>
            <person name="Flint H.J."/>
        </authorList>
    </citation>
    <scope>NUCLEOTIDE SEQUENCE</scope>
    <source>
        <strain evidence="9">CGMCC 1.12707</strain>
    </source>
</reference>
<dbReference type="STRING" id="1434701.SAMN05443634_1159"/>
<protein>
    <submittedName>
        <fullName evidence="10">Glycerol-3-phosphate dehydrogenase</fullName>
    </submittedName>
</protein>
<evidence type="ECO:0000313" key="9">
    <source>
        <dbReference type="EMBL" id="GGE97131.1"/>
    </source>
</evidence>
<keyword evidence="4" id="KW-0319">Glycerol metabolism</keyword>
<evidence type="ECO:0000313" key="11">
    <source>
        <dbReference type="Proteomes" id="UP000184120"/>
    </source>
</evidence>
<evidence type="ECO:0000256" key="2">
    <source>
        <dbReference type="ARBA" id="ARBA00007330"/>
    </source>
</evidence>
<dbReference type="EMBL" id="FRBH01000015">
    <property type="protein sequence ID" value="SHL69899.1"/>
    <property type="molecule type" value="Genomic_DNA"/>
</dbReference>
<dbReference type="RefSeq" id="WP_072933998.1">
    <property type="nucleotide sequence ID" value="NZ_BMFL01000008.1"/>
</dbReference>
<dbReference type="PRINTS" id="PR01001">
    <property type="entry name" value="FADG3PDH"/>
</dbReference>
<dbReference type="OrthoDB" id="9766796at2"/>
<evidence type="ECO:0000256" key="6">
    <source>
        <dbReference type="ARBA" id="ARBA00023002"/>
    </source>
</evidence>
<evidence type="ECO:0000259" key="7">
    <source>
        <dbReference type="Pfam" id="PF01266"/>
    </source>
</evidence>